<feature type="compositionally biased region" description="Polar residues" evidence="1">
    <location>
        <begin position="325"/>
        <end position="335"/>
    </location>
</feature>
<feature type="compositionally biased region" description="Polar residues" evidence="1">
    <location>
        <begin position="1061"/>
        <end position="1073"/>
    </location>
</feature>
<feature type="compositionally biased region" description="Polar residues" evidence="1">
    <location>
        <begin position="650"/>
        <end position="666"/>
    </location>
</feature>
<organism evidence="2 3">
    <name type="scientific">Stereocaulon virgatum</name>
    <dbReference type="NCBI Taxonomy" id="373712"/>
    <lineage>
        <taxon>Eukaryota</taxon>
        <taxon>Fungi</taxon>
        <taxon>Dikarya</taxon>
        <taxon>Ascomycota</taxon>
        <taxon>Pezizomycotina</taxon>
        <taxon>Lecanoromycetes</taxon>
        <taxon>OSLEUM clade</taxon>
        <taxon>Lecanoromycetidae</taxon>
        <taxon>Lecanorales</taxon>
        <taxon>Lecanorineae</taxon>
        <taxon>Stereocaulaceae</taxon>
        <taxon>Stereocaulon</taxon>
    </lineage>
</organism>
<feature type="region of interest" description="Disordered" evidence="1">
    <location>
        <begin position="611"/>
        <end position="980"/>
    </location>
</feature>
<evidence type="ECO:0000313" key="2">
    <source>
        <dbReference type="EMBL" id="KAL2048263.1"/>
    </source>
</evidence>
<reference evidence="2 3" key="1">
    <citation type="submission" date="2024-09" db="EMBL/GenBank/DDBJ databases">
        <title>Rethinking Asexuality: The Enigmatic Case of Functional Sexual Genes in Lepraria (Stereocaulaceae).</title>
        <authorList>
            <person name="Doellman M."/>
            <person name="Sun Y."/>
            <person name="Barcenas-Pena A."/>
            <person name="Lumbsch H.T."/>
            <person name="Grewe F."/>
        </authorList>
    </citation>
    <scope>NUCLEOTIDE SEQUENCE [LARGE SCALE GENOMIC DNA]</scope>
    <source>
        <strain evidence="2 3">Mercado 3170</strain>
    </source>
</reference>
<feature type="compositionally biased region" description="Polar residues" evidence="1">
    <location>
        <begin position="570"/>
        <end position="581"/>
    </location>
</feature>
<evidence type="ECO:0000313" key="3">
    <source>
        <dbReference type="Proteomes" id="UP001590950"/>
    </source>
</evidence>
<feature type="region of interest" description="Disordered" evidence="1">
    <location>
        <begin position="992"/>
        <end position="1114"/>
    </location>
</feature>
<feature type="region of interest" description="Disordered" evidence="1">
    <location>
        <begin position="453"/>
        <end position="594"/>
    </location>
</feature>
<feature type="compositionally biased region" description="Pro residues" evidence="1">
    <location>
        <begin position="996"/>
        <end position="1005"/>
    </location>
</feature>
<dbReference type="SUPFAM" id="SSF55753">
    <property type="entry name" value="Actin depolymerizing proteins"/>
    <property type="match status" value="1"/>
</dbReference>
<feature type="compositionally biased region" description="Basic and acidic residues" evidence="1">
    <location>
        <begin position="373"/>
        <end position="383"/>
    </location>
</feature>
<feature type="compositionally biased region" description="Low complexity" evidence="1">
    <location>
        <begin position="681"/>
        <end position="695"/>
    </location>
</feature>
<dbReference type="InterPro" id="IPR029006">
    <property type="entry name" value="ADF-H/Gelsolin-like_dom_sf"/>
</dbReference>
<evidence type="ECO:0008006" key="4">
    <source>
        <dbReference type="Google" id="ProtNLM"/>
    </source>
</evidence>
<comment type="caution">
    <text evidence="2">The sequence shown here is derived from an EMBL/GenBank/DDBJ whole genome shotgun (WGS) entry which is preliminary data.</text>
</comment>
<gene>
    <name evidence="2" type="ORF">N7G274_000174</name>
</gene>
<feature type="compositionally biased region" description="Low complexity" evidence="1">
    <location>
        <begin position="919"/>
        <end position="932"/>
    </location>
</feature>
<name>A0ABR4AXR4_9LECA</name>
<feature type="compositionally biased region" description="Basic and acidic residues" evidence="1">
    <location>
        <begin position="486"/>
        <end position="502"/>
    </location>
</feature>
<feature type="compositionally biased region" description="Polar residues" evidence="1">
    <location>
        <begin position="933"/>
        <end position="958"/>
    </location>
</feature>
<feature type="compositionally biased region" description="Polar residues" evidence="1">
    <location>
        <begin position="625"/>
        <end position="640"/>
    </location>
</feature>
<dbReference type="Proteomes" id="UP001590950">
    <property type="component" value="Unassembled WGS sequence"/>
</dbReference>
<proteinExistence type="predicted"/>
<feature type="compositionally biased region" description="Polar residues" evidence="1">
    <location>
        <begin position="843"/>
        <end position="852"/>
    </location>
</feature>
<feature type="compositionally biased region" description="Pro residues" evidence="1">
    <location>
        <begin position="340"/>
        <end position="349"/>
    </location>
</feature>
<feature type="compositionally biased region" description="Low complexity" evidence="1">
    <location>
        <begin position="198"/>
        <end position="208"/>
    </location>
</feature>
<feature type="region of interest" description="Disordered" evidence="1">
    <location>
        <begin position="164"/>
        <end position="237"/>
    </location>
</feature>
<feature type="compositionally biased region" description="Basic and acidic residues" evidence="1">
    <location>
        <begin position="798"/>
        <end position="809"/>
    </location>
</feature>
<accession>A0ABR4AXR4</accession>
<feature type="compositionally biased region" description="Low complexity" evidence="1">
    <location>
        <begin position="1090"/>
        <end position="1102"/>
    </location>
</feature>
<feature type="compositionally biased region" description="Polar residues" evidence="1">
    <location>
        <begin position="879"/>
        <end position="904"/>
    </location>
</feature>
<feature type="compositionally biased region" description="Low complexity" evidence="1">
    <location>
        <begin position="1012"/>
        <end position="1021"/>
    </location>
</feature>
<sequence>MSLNGLEATEVNEAYQSALGEGGGWFLLKYTSRDEVGLYEKGSGGLAEAKEAVHRYEEQSPLFGFIQYRRRKVILKYIPEGTSRLLQARVTVQFQSVAEKFNPHDTVFTFATLSELRDSQLSSACSLHTASASVKSSNESLPQRGLAEITEDLFESPIGREHFVKGLGDGEAHQPATGHPISEKVNGNTSAGHHHSTPPHSASPSVTTRSPQRPRAGSNTEKDLPPMPSIHLGEDTGPRAVLDYMGFDTGLGVEGRFSSQSARPSTRDLESAYQYKPKVRLGPRPSMDSSILRPEKLDGVGAFRPVSTLPAGLKMPPRKIVSGRPKSSQAQSSFSDWKPPRQPLPPAPITPIDKSDRNISVPSNGLPTPAKTPEPKSPKMTPEKRRLMKALQIRQKQLAIQKSATGLGIEPLPAEEAITKPVSGGSIAKTIQDENIPPAESDLVHIFIRDVNREEPRNLEASPISVPETCEGPSTQASSFTEEDETHGHKNQESVAEPEHTTLEQVDIPSVDNNEQLHIQPRGQRIMNQEEQGHEAGLTDVKGSTESCQDSPQPSSPTKQSFPENEAAVSEQNFELESQASVMKDPPTTICHAPPTDDKLSAICVNKAEAVSTDGPSIGADEASEQSLRFQGTSASQNSLDRIGALEAPKSSSRGVPAVSVNSTNAHEVPLPPVDEDEEFSLSSQQATLQTLLSPKPYPKPETEPTVATSTDKHQSKCTDMPATQLSSSHATDGQHTQRHIRRQGVIPPIHRVSSPDHSEEQFLSDESFMEELKSATLQEAKPVSVSKSPIKPVFSRTESEQKLLETRASRSVSSPLTPRSRDEEIVFPSPFPTPVSSRSFSATHSRTDTQQPVPPLPKKLGVSTGISQRIKALEQLSARPSSPSLQASSPTVFNTSRKASQQMPPLASVPGRSNNSKSRPSTAYPSPSSSPETIQISPFKQSTNAGSSRPESVSVTATIIRDAKNKKVETPLNPSEPQIMDLYQSPLVVEHQIMNPPPLSPLKPPRPRYASTRSESSSSTDYKGEPSPTKPSSTRRRDSFASVRSKSSRAASENELPRTISDSSISGATTPDGTKDEKKDSKRSRLMKRMSNISSMSRRSIAQALSPSPKESPIMEHHEPIFEMPSSSVEVGDVNVQFPDTLLWKRRHMVIDGQGILVLSASKSDNNSKVVTKRYALSQFRTPYVPDQDRQELPNSVLLDFIDGSTLQCACEHPQGQADVLLALTQAHSLWQSR</sequence>
<feature type="compositionally biased region" description="Low complexity" evidence="1">
    <location>
        <begin position="1041"/>
        <end position="1052"/>
    </location>
</feature>
<protein>
    <recommendedName>
        <fullName evidence="4">ADF-H domain-containing protein</fullName>
    </recommendedName>
</protein>
<dbReference type="EMBL" id="JBEFKJ010000001">
    <property type="protein sequence ID" value="KAL2048263.1"/>
    <property type="molecule type" value="Genomic_DNA"/>
</dbReference>
<feature type="region of interest" description="Disordered" evidence="1">
    <location>
        <begin position="254"/>
        <end position="383"/>
    </location>
</feature>
<feature type="compositionally biased region" description="Polar residues" evidence="1">
    <location>
        <begin position="542"/>
        <end position="563"/>
    </location>
</feature>
<keyword evidence="3" id="KW-1185">Reference proteome</keyword>
<dbReference type="Gene3D" id="3.40.20.10">
    <property type="entry name" value="Severin"/>
    <property type="match status" value="1"/>
</dbReference>
<evidence type="ECO:0000256" key="1">
    <source>
        <dbReference type="SAM" id="MobiDB-lite"/>
    </source>
</evidence>
<feature type="compositionally biased region" description="Polar residues" evidence="1">
    <location>
        <begin position="722"/>
        <end position="735"/>
    </location>
</feature>